<feature type="non-terminal residue" evidence="1">
    <location>
        <position position="1"/>
    </location>
</feature>
<gene>
    <name evidence="1" type="ORF">PMAYCL1PPCAC_26431</name>
</gene>
<name>A0AAN5IAU8_9BILA</name>
<dbReference type="Proteomes" id="UP001328107">
    <property type="component" value="Unassembled WGS sequence"/>
</dbReference>
<proteinExistence type="predicted"/>
<protein>
    <submittedName>
        <fullName evidence="1">Uncharacterized protein</fullName>
    </submittedName>
</protein>
<evidence type="ECO:0000313" key="2">
    <source>
        <dbReference type="Proteomes" id="UP001328107"/>
    </source>
</evidence>
<accession>A0AAN5IAU8</accession>
<reference evidence="2" key="1">
    <citation type="submission" date="2022-10" db="EMBL/GenBank/DDBJ databases">
        <title>Genome assembly of Pristionchus species.</title>
        <authorList>
            <person name="Yoshida K."/>
            <person name="Sommer R.J."/>
        </authorList>
    </citation>
    <scope>NUCLEOTIDE SEQUENCE [LARGE SCALE GENOMIC DNA]</scope>
    <source>
        <strain evidence="2">RS5460</strain>
    </source>
</reference>
<organism evidence="1 2">
    <name type="scientific">Pristionchus mayeri</name>
    <dbReference type="NCBI Taxonomy" id="1317129"/>
    <lineage>
        <taxon>Eukaryota</taxon>
        <taxon>Metazoa</taxon>
        <taxon>Ecdysozoa</taxon>
        <taxon>Nematoda</taxon>
        <taxon>Chromadorea</taxon>
        <taxon>Rhabditida</taxon>
        <taxon>Rhabditina</taxon>
        <taxon>Diplogasteromorpha</taxon>
        <taxon>Diplogasteroidea</taxon>
        <taxon>Neodiplogasteridae</taxon>
        <taxon>Pristionchus</taxon>
    </lineage>
</organism>
<dbReference type="EMBL" id="BTRK01000005">
    <property type="protein sequence ID" value="GMR56236.1"/>
    <property type="molecule type" value="Genomic_DNA"/>
</dbReference>
<sequence>DQVSDTEVQEFIDQIEKDKSYQSHLYAFMRREHLLKGARHVQFLQNAFISATTINRNYYDNIFWTMSSIIDRLSNEELEIALVSSGKYFDDIRRKKREYVADFKDVINCEKSEAMITSQVGSELSMSLNESYDDPEKKAKWIATVAAMPLPLRKMLLWGTRGVPPSLLQNLFSVEERSLYSNDNFSNPMECLVMSGIFPLHKLLYRMLCKGEAFKVHLRRIFKSDKLKGCIKSIKDEEFEETVQSVISALAILVPFRAIRAKKIFRLLGSLKQMSGETIDDCSWLTKYKNHETVGKWIGVL</sequence>
<dbReference type="AlphaFoldDB" id="A0AAN5IAU8"/>
<evidence type="ECO:0000313" key="1">
    <source>
        <dbReference type="EMBL" id="GMR56236.1"/>
    </source>
</evidence>
<comment type="caution">
    <text evidence="1">The sequence shown here is derived from an EMBL/GenBank/DDBJ whole genome shotgun (WGS) entry which is preliminary data.</text>
</comment>
<keyword evidence="2" id="KW-1185">Reference proteome</keyword>